<dbReference type="KEGG" id="bspl:114851025"/>
<dbReference type="SMART" id="SM00034">
    <property type="entry name" value="CLECT"/>
    <property type="match status" value="1"/>
</dbReference>
<proteinExistence type="predicted"/>
<keyword evidence="1" id="KW-1133">Transmembrane helix</keyword>
<dbReference type="InterPro" id="IPR016187">
    <property type="entry name" value="CTDL_fold"/>
</dbReference>
<dbReference type="RefSeq" id="XP_040925782.1">
    <property type="nucleotide sequence ID" value="XM_041069848.2"/>
</dbReference>
<dbReference type="SUPFAM" id="SSF56436">
    <property type="entry name" value="C-type lectin-like"/>
    <property type="match status" value="2"/>
</dbReference>
<name>A0A8M1HBS7_BETSP</name>
<dbReference type="GeneID" id="114851025"/>
<feature type="transmembrane region" description="Helical" evidence="1">
    <location>
        <begin position="20"/>
        <end position="42"/>
    </location>
</feature>
<evidence type="ECO:0000256" key="1">
    <source>
        <dbReference type="SAM" id="Phobius"/>
    </source>
</evidence>
<keyword evidence="3" id="KW-1185">Reference proteome</keyword>
<dbReference type="Gene3D" id="3.10.100.10">
    <property type="entry name" value="Mannose-Binding Protein A, subunit A"/>
    <property type="match status" value="2"/>
</dbReference>
<feature type="domain" description="C-type lectin" evidence="2">
    <location>
        <begin position="152"/>
        <end position="272"/>
    </location>
</feature>
<dbReference type="PANTHER" id="PTHR45784:SF3">
    <property type="entry name" value="C-TYPE LECTIN DOMAIN FAMILY 4 MEMBER K-LIKE-RELATED"/>
    <property type="match status" value="1"/>
</dbReference>
<dbReference type="AlphaFoldDB" id="A0A8M1HBS7"/>
<gene>
    <name evidence="4" type="primary">LOC114851025</name>
</gene>
<protein>
    <submittedName>
        <fullName evidence="4">Uncharacterized protein LOC114851025</fullName>
    </submittedName>
</protein>
<evidence type="ECO:0000313" key="3">
    <source>
        <dbReference type="Proteomes" id="UP000515150"/>
    </source>
</evidence>
<dbReference type="Pfam" id="PF00059">
    <property type="entry name" value="Lectin_C"/>
    <property type="match status" value="1"/>
</dbReference>
<accession>A0A8M1HBS7</accession>
<dbReference type="InterPro" id="IPR016186">
    <property type="entry name" value="C-type_lectin-like/link_sf"/>
</dbReference>
<feature type="domain" description="C-type lectin" evidence="2">
    <location>
        <begin position="45"/>
        <end position="152"/>
    </location>
</feature>
<organism evidence="3 4">
    <name type="scientific">Betta splendens</name>
    <name type="common">Siamese fighting fish</name>
    <dbReference type="NCBI Taxonomy" id="158456"/>
    <lineage>
        <taxon>Eukaryota</taxon>
        <taxon>Metazoa</taxon>
        <taxon>Chordata</taxon>
        <taxon>Craniata</taxon>
        <taxon>Vertebrata</taxon>
        <taxon>Euteleostomi</taxon>
        <taxon>Actinopterygii</taxon>
        <taxon>Neopterygii</taxon>
        <taxon>Teleostei</taxon>
        <taxon>Neoteleostei</taxon>
        <taxon>Acanthomorphata</taxon>
        <taxon>Anabantaria</taxon>
        <taxon>Anabantiformes</taxon>
        <taxon>Anabantoidei</taxon>
        <taxon>Osphronemidae</taxon>
        <taxon>Betta</taxon>
    </lineage>
</organism>
<keyword evidence="1" id="KW-0812">Transmembrane</keyword>
<dbReference type="OrthoDB" id="6369810at2759"/>
<keyword evidence="1" id="KW-0472">Membrane</keyword>
<evidence type="ECO:0000259" key="2">
    <source>
        <dbReference type="PROSITE" id="PS50041"/>
    </source>
</evidence>
<dbReference type="PROSITE" id="PS50041">
    <property type="entry name" value="C_TYPE_LECTIN_2"/>
    <property type="match status" value="2"/>
</dbReference>
<dbReference type="Proteomes" id="UP000515150">
    <property type="component" value="Chromosome 2"/>
</dbReference>
<dbReference type="CDD" id="cd00037">
    <property type="entry name" value="CLECT"/>
    <property type="match status" value="1"/>
</dbReference>
<dbReference type="InterPro" id="IPR001304">
    <property type="entry name" value="C-type_lectin-like"/>
</dbReference>
<reference evidence="4" key="1">
    <citation type="submission" date="2025-08" db="UniProtKB">
        <authorList>
            <consortium name="RefSeq"/>
        </authorList>
    </citation>
    <scope>IDENTIFICATION</scope>
</reference>
<evidence type="ECO:0000313" key="4">
    <source>
        <dbReference type="RefSeq" id="XP_040925782.1"/>
    </source>
</evidence>
<dbReference type="PANTHER" id="PTHR45784">
    <property type="entry name" value="C-TYPE LECTIN DOMAIN FAMILY 20 MEMBER A-RELATED"/>
    <property type="match status" value="1"/>
</dbReference>
<sequence length="348" mass="39231">MNLVRHRSEISESSGARSSIMMRVLLGLFYLSGCLVFCSSIHRKYTLFTSSKTWAQAQTYCRQKNADLVTFETIGQVQFMTSFSSAGQFSDVWIGLICEYADFWSPSFNGSIMEWQNQSMMDPLFAYHFCGSFSKNGLGYQHPSVKNPFICSNGTQLVFVNETVDWFSAWTYCRESLADLTAPLGPSWNDSQNGAWYSDVLSIVPSGCQAWTGLYKYPFTLWSDGSSSSFRYWDNLQAPPVWIPRIYGVTNFNNSERWRLVPDGGKLPFICLTVSEDQVAETDLKVLQLRMSSSLDVSNPTVSAIILTQLQVRLLENGVSGVTLKWREHPDGKVFHKEKGADVTHDGC</sequence>